<dbReference type="Pfam" id="PF13568">
    <property type="entry name" value="OMP_b-brl_2"/>
    <property type="match status" value="1"/>
</dbReference>
<feature type="signal peptide" evidence="1">
    <location>
        <begin position="1"/>
        <end position="20"/>
    </location>
</feature>
<proteinExistence type="predicted"/>
<keyword evidence="4" id="KW-1185">Reference proteome</keyword>
<evidence type="ECO:0000256" key="1">
    <source>
        <dbReference type="SAM" id="SignalP"/>
    </source>
</evidence>
<sequence>MKKTILSLVFLLATIVAAQAQGPRIGVRAGANLAGFEGNDNDAFKRRWGFHAGLTTSFGIIEDFLTIQPEVLYTQKGAQTDNEMYKLRTSFIEVPVLGRINAGPLYFELGPQVAVRIGEKAEWSNQSGSFVITDDDVNNLRRTNFGYAAGVGLTATPLGMSLGVRYTSDFGSAIDRGGNNPNLRNSVFMLTAGFALPTR</sequence>
<gene>
    <name evidence="3" type="ORF">FVR03_17195</name>
</gene>
<dbReference type="InterPro" id="IPR025665">
    <property type="entry name" value="Beta-barrel_OMP_2"/>
</dbReference>
<organism evidence="3 4">
    <name type="scientific">Pontibacter qinzhouensis</name>
    <dbReference type="NCBI Taxonomy" id="2603253"/>
    <lineage>
        <taxon>Bacteria</taxon>
        <taxon>Pseudomonadati</taxon>
        <taxon>Bacteroidota</taxon>
        <taxon>Cytophagia</taxon>
        <taxon>Cytophagales</taxon>
        <taxon>Hymenobacteraceae</taxon>
        <taxon>Pontibacter</taxon>
    </lineage>
</organism>
<protein>
    <submittedName>
        <fullName evidence="3">PorT family protein</fullName>
    </submittedName>
</protein>
<dbReference type="AlphaFoldDB" id="A0A5C8JEA0"/>
<evidence type="ECO:0000313" key="4">
    <source>
        <dbReference type="Proteomes" id="UP000321926"/>
    </source>
</evidence>
<comment type="caution">
    <text evidence="3">The sequence shown here is derived from an EMBL/GenBank/DDBJ whole genome shotgun (WGS) entry which is preliminary data.</text>
</comment>
<evidence type="ECO:0000259" key="2">
    <source>
        <dbReference type="Pfam" id="PF13568"/>
    </source>
</evidence>
<dbReference type="RefSeq" id="WP_147923001.1">
    <property type="nucleotide sequence ID" value="NZ_VRTY01000074.1"/>
</dbReference>
<dbReference type="EMBL" id="VRTY01000074">
    <property type="protein sequence ID" value="TXK36670.1"/>
    <property type="molecule type" value="Genomic_DNA"/>
</dbReference>
<accession>A0A5C8JEA0</accession>
<dbReference type="OrthoDB" id="947434at2"/>
<keyword evidence="1" id="KW-0732">Signal</keyword>
<name>A0A5C8JEA0_9BACT</name>
<evidence type="ECO:0000313" key="3">
    <source>
        <dbReference type="EMBL" id="TXK36670.1"/>
    </source>
</evidence>
<feature type="chain" id="PRO_5022685774" evidence="1">
    <location>
        <begin position="21"/>
        <end position="199"/>
    </location>
</feature>
<reference evidence="3 4" key="1">
    <citation type="submission" date="2019-08" db="EMBL/GenBank/DDBJ databases">
        <authorList>
            <person name="Shi S."/>
        </authorList>
    </citation>
    <scope>NUCLEOTIDE SEQUENCE [LARGE SCALE GENOMIC DNA]</scope>
    <source>
        <strain evidence="3 4">GY10130</strain>
    </source>
</reference>
<feature type="domain" description="Outer membrane protein beta-barrel" evidence="2">
    <location>
        <begin position="20"/>
        <end position="166"/>
    </location>
</feature>
<dbReference type="Proteomes" id="UP000321926">
    <property type="component" value="Unassembled WGS sequence"/>
</dbReference>